<evidence type="ECO:0000313" key="2">
    <source>
        <dbReference type="EMBL" id="CRL00469.1"/>
    </source>
</evidence>
<reference evidence="2 3" key="1">
    <citation type="submission" date="2015-04" db="EMBL/GenBank/DDBJ databases">
        <authorList>
            <person name="Syromyatnikov M.Y."/>
            <person name="Popov V.N."/>
        </authorList>
    </citation>
    <scope>NUCLEOTIDE SEQUENCE [LARGE SCALE GENOMIC DNA]</scope>
</reference>
<accession>A0A1J1IJQ0</accession>
<sequence length="41" mass="4857">MKKEIQSQIEQQQQQGSEDKKRTGWPQSVWGRETLGRKTLK</sequence>
<dbReference type="Proteomes" id="UP000183832">
    <property type="component" value="Unassembled WGS sequence"/>
</dbReference>
<feature type="compositionally biased region" description="Low complexity" evidence="1">
    <location>
        <begin position="1"/>
        <end position="16"/>
    </location>
</feature>
<dbReference type="EMBL" id="CVRI01000054">
    <property type="protein sequence ID" value="CRL00469.1"/>
    <property type="molecule type" value="Genomic_DNA"/>
</dbReference>
<feature type="region of interest" description="Disordered" evidence="1">
    <location>
        <begin position="1"/>
        <end position="41"/>
    </location>
</feature>
<protein>
    <submittedName>
        <fullName evidence="2">CLUMA_CG013731, isoform A</fullName>
    </submittedName>
</protein>
<name>A0A1J1IJQ0_9DIPT</name>
<proteinExistence type="predicted"/>
<dbReference type="AlphaFoldDB" id="A0A1J1IJQ0"/>
<organism evidence="2 3">
    <name type="scientific">Clunio marinus</name>
    <dbReference type="NCBI Taxonomy" id="568069"/>
    <lineage>
        <taxon>Eukaryota</taxon>
        <taxon>Metazoa</taxon>
        <taxon>Ecdysozoa</taxon>
        <taxon>Arthropoda</taxon>
        <taxon>Hexapoda</taxon>
        <taxon>Insecta</taxon>
        <taxon>Pterygota</taxon>
        <taxon>Neoptera</taxon>
        <taxon>Endopterygota</taxon>
        <taxon>Diptera</taxon>
        <taxon>Nematocera</taxon>
        <taxon>Chironomoidea</taxon>
        <taxon>Chironomidae</taxon>
        <taxon>Clunio</taxon>
    </lineage>
</organism>
<gene>
    <name evidence="2" type="ORF">CLUMA_CG013731</name>
</gene>
<evidence type="ECO:0000313" key="3">
    <source>
        <dbReference type="Proteomes" id="UP000183832"/>
    </source>
</evidence>
<evidence type="ECO:0000256" key="1">
    <source>
        <dbReference type="SAM" id="MobiDB-lite"/>
    </source>
</evidence>
<keyword evidence="3" id="KW-1185">Reference proteome</keyword>